<comment type="caution">
    <text evidence="7">The sequence shown here is derived from an EMBL/GenBank/DDBJ whole genome shotgun (WGS) entry which is preliminary data.</text>
</comment>
<feature type="region of interest" description="Disordered" evidence="5">
    <location>
        <begin position="541"/>
        <end position="576"/>
    </location>
</feature>
<feature type="compositionally biased region" description="Polar residues" evidence="5">
    <location>
        <begin position="371"/>
        <end position="399"/>
    </location>
</feature>
<name>A0ABR1WEM5_9PEZI</name>
<protein>
    <submittedName>
        <fullName evidence="7">SAE2-domain-containing protein</fullName>
    </submittedName>
</protein>
<dbReference type="EMBL" id="JAQQWM010000001">
    <property type="protein sequence ID" value="KAK8081878.1"/>
    <property type="molecule type" value="Genomic_DNA"/>
</dbReference>
<evidence type="ECO:0000256" key="2">
    <source>
        <dbReference type="ARBA" id="ARBA00022763"/>
    </source>
</evidence>
<gene>
    <name evidence="7" type="ORF">PG996_000659</name>
</gene>
<evidence type="ECO:0000313" key="7">
    <source>
        <dbReference type="EMBL" id="KAK8081878.1"/>
    </source>
</evidence>
<evidence type="ECO:0000259" key="6">
    <source>
        <dbReference type="Pfam" id="PF08573"/>
    </source>
</evidence>
<evidence type="ECO:0000256" key="1">
    <source>
        <dbReference type="ARBA" id="ARBA00004123"/>
    </source>
</evidence>
<comment type="subcellular location">
    <subcellularLocation>
        <location evidence="1">Nucleus</location>
    </subcellularLocation>
</comment>
<keyword evidence="4" id="KW-0175">Coiled coil</keyword>
<feature type="compositionally biased region" description="Basic and acidic residues" evidence="5">
    <location>
        <begin position="295"/>
        <end position="308"/>
    </location>
</feature>
<evidence type="ECO:0000256" key="5">
    <source>
        <dbReference type="SAM" id="MobiDB-lite"/>
    </source>
</evidence>
<feature type="compositionally biased region" description="Low complexity" evidence="5">
    <location>
        <begin position="91"/>
        <end position="101"/>
    </location>
</feature>
<proteinExistence type="predicted"/>
<feature type="region of interest" description="Disordered" evidence="5">
    <location>
        <begin position="209"/>
        <end position="482"/>
    </location>
</feature>
<evidence type="ECO:0000313" key="8">
    <source>
        <dbReference type="Proteomes" id="UP001446871"/>
    </source>
</evidence>
<dbReference type="Pfam" id="PF08573">
    <property type="entry name" value="SAE2"/>
    <property type="match status" value="1"/>
</dbReference>
<accession>A0ABR1WEM5</accession>
<keyword evidence="8" id="KW-1185">Reference proteome</keyword>
<feature type="domain" description="DNA endonuclease activator Ctp1 C-terminal" evidence="6">
    <location>
        <begin position="601"/>
        <end position="710"/>
    </location>
</feature>
<sequence>MESWFEDTGKPALFQAFTQACSRIEKDFNDSIETENQKKAALDAELQSLRVRAASVNRLEQQNKALKEELAELKRSFQKRHLDAPGQENTSPSKSRFSRPPSGNPRAPLTPVSINIRKSIKNDSSDVTGPSHRELATEYGALDGKYRKLRSQTADLVQANETLQSELRERTKTTHSWKEYAIRQKECAEKRKGLIKRLKEELAAATNSVSLDSSFTSDTNPNSPNPQVPDVVEAQGALRTRDTPSVEPLAQNDDSAVLQHGKSPKELDEEDETPNGYGDGQAVEEPMLPPMPATHDSEVADASIKDEPSSDIPVVVSERPVRRRRNEGNSSLKYPASTRVKNEEGSDPAITDDQRNFVPHESIDFDDGEESLSTPKRSRTSHQTVTTTLAKGTTPQDSLPDTEELPHDLASDSSPASTEHVPMSTHARKSAGTLANKHAVSNSDGRDPTLLRGIASLAEDDDRDDSTERTRQTFRSTGRLDSLLKTASPEKQAIRTPRGILPGKPQTNGFVIPLASTRTTPIGKEGRDTVSKALMVSETPSNKTLKRTSTAIQPKPQAPDTIERSKRRRKNSMRLRDRPQWSLRLGDFKINPKHNDGLDYAFSEVVRNKEDRLCLPGCVKEECCAPGFRNQARGERLETGAIAFQSLLENWLGDEAWRLSSMSEDEKEALWLKAKTQQVANEYGKSHRHRVQRATTPPGYFNVDFPNTQQLDEDNQLTAVMQRERVDERYREAMKPNQTGRWLFRDE</sequence>
<keyword evidence="3" id="KW-0539">Nucleus</keyword>
<organism evidence="7 8">
    <name type="scientific">Apiospora saccharicola</name>
    <dbReference type="NCBI Taxonomy" id="335842"/>
    <lineage>
        <taxon>Eukaryota</taxon>
        <taxon>Fungi</taxon>
        <taxon>Dikarya</taxon>
        <taxon>Ascomycota</taxon>
        <taxon>Pezizomycotina</taxon>
        <taxon>Sordariomycetes</taxon>
        <taxon>Xylariomycetidae</taxon>
        <taxon>Amphisphaeriales</taxon>
        <taxon>Apiosporaceae</taxon>
        <taxon>Apiospora</taxon>
    </lineage>
</organism>
<keyword evidence="2" id="KW-0227">DNA damage</keyword>
<feature type="compositionally biased region" description="Polar residues" evidence="5">
    <location>
        <begin position="541"/>
        <end position="552"/>
    </location>
</feature>
<evidence type="ECO:0000256" key="3">
    <source>
        <dbReference type="ARBA" id="ARBA00023242"/>
    </source>
</evidence>
<feature type="compositionally biased region" description="Polar residues" evidence="5">
    <location>
        <begin position="209"/>
        <end position="222"/>
    </location>
</feature>
<dbReference type="Proteomes" id="UP001446871">
    <property type="component" value="Unassembled WGS sequence"/>
</dbReference>
<reference evidence="7 8" key="1">
    <citation type="submission" date="2023-01" db="EMBL/GenBank/DDBJ databases">
        <title>Analysis of 21 Apiospora genomes using comparative genomics revels a genus with tremendous synthesis potential of carbohydrate active enzymes and secondary metabolites.</title>
        <authorList>
            <person name="Sorensen T."/>
        </authorList>
    </citation>
    <scope>NUCLEOTIDE SEQUENCE [LARGE SCALE GENOMIC DNA]</scope>
    <source>
        <strain evidence="7 8">CBS 83171</strain>
    </source>
</reference>
<dbReference type="InterPro" id="IPR013882">
    <property type="entry name" value="Ctp1_C"/>
</dbReference>
<feature type="region of interest" description="Disordered" evidence="5">
    <location>
        <begin position="76"/>
        <end position="113"/>
    </location>
</feature>
<evidence type="ECO:0000256" key="4">
    <source>
        <dbReference type="SAM" id="Coils"/>
    </source>
</evidence>
<feature type="coiled-coil region" evidence="4">
    <location>
        <begin position="146"/>
        <end position="208"/>
    </location>
</feature>